<keyword evidence="6" id="KW-1185">Reference proteome</keyword>
<dbReference type="RefSeq" id="WP_342809498.1">
    <property type="nucleotide sequence ID" value="NZ_JAOPJZ010000014.1"/>
</dbReference>
<keyword evidence="2" id="KW-0472">Membrane</keyword>
<dbReference type="Proteomes" id="UP001321047">
    <property type="component" value="Unassembled WGS sequence"/>
</dbReference>
<dbReference type="InterPro" id="IPR058674">
    <property type="entry name" value="DUF8054_N"/>
</dbReference>
<keyword evidence="2" id="KW-1133">Transmembrane helix</keyword>
<feature type="transmembrane region" description="Helical" evidence="2">
    <location>
        <begin position="20"/>
        <end position="38"/>
    </location>
</feature>
<comment type="caution">
    <text evidence="5">The sequence shown here is derived from an EMBL/GenBank/DDBJ whole genome shotgun (WGS) entry which is preliminary data.</text>
</comment>
<dbReference type="AlphaFoldDB" id="A0AAP3E740"/>
<sequence length="290" mass="31694">MNDLLSFLRRPEHTGENRCWPCTVLNTLLVGVITVVCLRRGHRKLALASAFGGVTAIGLRGYVVPGTPRFAPQLAARLPVDVFDHEGSESTRIEFESSESEVRQEEPADGLIEPTGEAVPDGDEIVAALLEAGVVVPDGEEFILDSAFRDHWYDEMRQLGHRDVEELASVAAEVTPSSISTDTYDGWTKSYVVLSPENGEATTLPRPIAIAELAAVRALESELEDQFLRLVSARPIRTFLDQCPLCEGELTTTQAACCGEVTPVGSQPREKLVCPSCNIRLFTFEPAQLE</sequence>
<evidence type="ECO:0000256" key="2">
    <source>
        <dbReference type="SAM" id="Phobius"/>
    </source>
</evidence>
<evidence type="ECO:0000259" key="3">
    <source>
        <dbReference type="Pfam" id="PF26236"/>
    </source>
</evidence>
<feature type="domain" description="DUF8054" evidence="3">
    <location>
        <begin position="7"/>
        <end position="86"/>
    </location>
</feature>
<evidence type="ECO:0000313" key="6">
    <source>
        <dbReference type="Proteomes" id="UP001321047"/>
    </source>
</evidence>
<evidence type="ECO:0000259" key="4">
    <source>
        <dbReference type="Pfam" id="PF26238"/>
    </source>
</evidence>
<feature type="compositionally biased region" description="Basic and acidic residues" evidence="1">
    <location>
        <begin position="95"/>
        <end position="106"/>
    </location>
</feature>
<evidence type="ECO:0000256" key="1">
    <source>
        <dbReference type="SAM" id="MobiDB-lite"/>
    </source>
</evidence>
<proteinExistence type="predicted"/>
<gene>
    <name evidence="5" type="ORF">OB919_14520</name>
</gene>
<dbReference type="Pfam" id="PF26236">
    <property type="entry name" value="DUF8054_N"/>
    <property type="match status" value="1"/>
</dbReference>
<dbReference type="InterPro" id="IPR058775">
    <property type="entry name" value="DUF8054_M"/>
</dbReference>
<keyword evidence="2" id="KW-0812">Transmembrane</keyword>
<feature type="domain" description="DUF8054" evidence="4">
    <location>
        <begin position="125"/>
        <end position="225"/>
    </location>
</feature>
<reference evidence="5 6" key="1">
    <citation type="submission" date="2022-09" db="EMBL/GenBank/DDBJ databases">
        <title>Enrichment on poylsaccharides allowed isolation of novel metabolic and taxonomic groups of Haloarchaea.</title>
        <authorList>
            <person name="Sorokin D.Y."/>
            <person name="Elcheninov A.G."/>
            <person name="Khizhniak T.V."/>
            <person name="Kolganova T.V."/>
            <person name="Kublanov I.V."/>
        </authorList>
    </citation>
    <scope>NUCLEOTIDE SEQUENCE [LARGE SCALE GENOMIC DNA]</scope>
    <source>
        <strain evidence="5 6">AArc-curdl1</strain>
    </source>
</reference>
<protein>
    <submittedName>
        <fullName evidence="5">Uncharacterized protein</fullName>
    </submittedName>
</protein>
<dbReference type="Pfam" id="PF26238">
    <property type="entry name" value="DUF8054_M"/>
    <property type="match status" value="1"/>
</dbReference>
<feature type="region of interest" description="Disordered" evidence="1">
    <location>
        <begin position="95"/>
        <end position="117"/>
    </location>
</feature>
<feature type="transmembrane region" description="Helical" evidence="2">
    <location>
        <begin position="45"/>
        <end position="63"/>
    </location>
</feature>
<dbReference type="EMBL" id="JAOPJZ010000014">
    <property type="protein sequence ID" value="MCU4753176.1"/>
    <property type="molecule type" value="Genomic_DNA"/>
</dbReference>
<accession>A0AAP3E740</accession>
<evidence type="ECO:0000313" key="5">
    <source>
        <dbReference type="EMBL" id="MCU4753176.1"/>
    </source>
</evidence>
<organism evidence="5 6">
    <name type="scientific">Natronosalvus hydrolyticus</name>
    <dbReference type="NCBI Taxonomy" id="2979988"/>
    <lineage>
        <taxon>Archaea</taxon>
        <taxon>Methanobacteriati</taxon>
        <taxon>Methanobacteriota</taxon>
        <taxon>Stenosarchaea group</taxon>
        <taxon>Halobacteria</taxon>
        <taxon>Halobacteriales</taxon>
        <taxon>Natrialbaceae</taxon>
        <taxon>Natronosalvus</taxon>
    </lineage>
</organism>
<name>A0AAP3E740_9EURY</name>